<feature type="domain" description="Capsid Gp10A/Gp10B-like" evidence="1">
    <location>
        <begin position="62"/>
        <end position="162"/>
    </location>
</feature>
<feature type="non-terminal residue" evidence="2">
    <location>
        <position position="167"/>
    </location>
</feature>
<dbReference type="InterPro" id="IPR049301">
    <property type="entry name" value="Capsid_Gp10A/Gp10B-like_dom"/>
</dbReference>
<dbReference type="Pfam" id="PF21703">
    <property type="entry name" value="Gp10A-like"/>
    <property type="match status" value="1"/>
</dbReference>
<proteinExistence type="predicted"/>
<dbReference type="AlphaFoldDB" id="X0XI18"/>
<name>X0XI18_9ZZZZ</name>
<evidence type="ECO:0000259" key="1">
    <source>
        <dbReference type="Pfam" id="PF21703"/>
    </source>
</evidence>
<protein>
    <recommendedName>
        <fullName evidence="1">Capsid Gp10A/Gp10B-like domain-containing protein</fullName>
    </recommendedName>
</protein>
<gene>
    <name evidence="2" type="ORF">S01H1_68973</name>
</gene>
<evidence type="ECO:0000313" key="2">
    <source>
        <dbReference type="EMBL" id="GAG36308.1"/>
    </source>
</evidence>
<reference evidence="2" key="1">
    <citation type="journal article" date="2014" name="Front. Microbiol.">
        <title>High frequency of phylogenetically diverse reductive dehalogenase-homologous genes in deep subseafloor sedimentary metagenomes.</title>
        <authorList>
            <person name="Kawai M."/>
            <person name="Futagami T."/>
            <person name="Toyoda A."/>
            <person name="Takaki Y."/>
            <person name="Nishi S."/>
            <person name="Hori S."/>
            <person name="Arai W."/>
            <person name="Tsubouchi T."/>
            <person name="Morono Y."/>
            <person name="Uchiyama I."/>
            <person name="Ito T."/>
            <person name="Fujiyama A."/>
            <person name="Inagaki F."/>
            <person name="Takami H."/>
        </authorList>
    </citation>
    <scope>NUCLEOTIDE SEQUENCE</scope>
    <source>
        <strain evidence="2">Expedition CK06-06</strain>
    </source>
</reference>
<dbReference type="EMBL" id="BARS01045765">
    <property type="protein sequence ID" value="GAG36308.1"/>
    <property type="molecule type" value="Genomic_DNA"/>
</dbReference>
<comment type="caution">
    <text evidence="2">The sequence shown here is derived from an EMBL/GenBank/DDBJ whole genome shotgun (WGS) entry which is preliminary data.</text>
</comment>
<sequence>MAMVLSQPGLLQGGSDAREQFLKMFAGEVLATFKTAAQFVPLTRQRTIGSGKSAQFPAVHTAGAHWHTAGESLITDQDAMGTPEDYLSNIATNEKEIFIDDALVSSTFVDSLASMMNHWDERREYSREIGLALAKQADEHSLAAILAASRSSATFTSGKTGGKFTET</sequence>
<accession>X0XI18</accession>
<organism evidence="2">
    <name type="scientific">marine sediment metagenome</name>
    <dbReference type="NCBI Taxonomy" id="412755"/>
    <lineage>
        <taxon>unclassified sequences</taxon>
        <taxon>metagenomes</taxon>
        <taxon>ecological metagenomes</taxon>
    </lineage>
</organism>